<keyword evidence="3" id="KW-1185">Reference proteome</keyword>
<accession>A0ABP0RLC0</accession>
<organism evidence="2 3">
    <name type="scientific">Durusdinium trenchii</name>
    <dbReference type="NCBI Taxonomy" id="1381693"/>
    <lineage>
        <taxon>Eukaryota</taxon>
        <taxon>Sar</taxon>
        <taxon>Alveolata</taxon>
        <taxon>Dinophyceae</taxon>
        <taxon>Suessiales</taxon>
        <taxon>Symbiodiniaceae</taxon>
        <taxon>Durusdinium</taxon>
    </lineage>
</organism>
<comment type="caution">
    <text evidence="2">The sequence shown here is derived from an EMBL/GenBank/DDBJ whole genome shotgun (WGS) entry which is preliminary data.</text>
</comment>
<feature type="region of interest" description="Disordered" evidence="1">
    <location>
        <begin position="726"/>
        <end position="815"/>
    </location>
</feature>
<reference evidence="2 3" key="1">
    <citation type="submission" date="2024-02" db="EMBL/GenBank/DDBJ databases">
        <authorList>
            <person name="Chen Y."/>
            <person name="Shah S."/>
            <person name="Dougan E. K."/>
            <person name="Thang M."/>
            <person name="Chan C."/>
        </authorList>
    </citation>
    <scope>NUCLEOTIDE SEQUENCE [LARGE SCALE GENOMIC DNA]</scope>
</reference>
<name>A0ABP0RLC0_9DINO</name>
<dbReference type="Gene3D" id="2.40.70.10">
    <property type="entry name" value="Acid Proteases"/>
    <property type="match status" value="1"/>
</dbReference>
<sequence>MAELRYNKDGIPIFDGTAEQYVPYRRAALNYVETLEWKKRVLAGPRLQTALEGSARVAVQHQLPGWISHSEGALQLLNFLKTKIQSPTLAEAGKSISRFFYSVKRRKGESMNEWIIRHHCMMLAGLSQKPSMNMGVGTSIMFILASQRLVPAQADRVDPPPFRDDGRMNDEGEEDHDGEADAWVEPGDHYWRGRNAWSSWSRSWHDNHWDWYEGTSTEAPSSRQSKYDVSEAASQEADKFLPDFVVAWMLLQRSGLDSTERGAIIANLKNQFTTEHVKSALRIAWPDDDLKKRDHQRGSVLLVDDDEEAFFHDDDQGDLHEWEPPEEDQAEYSYLSSEVESALQAYQGARRTLKEAREKQSLFRKSRQFFPGKRETTTRFKTEVTSVKRCFKCGGNHSTHECPQKSGGSHGQQSAHLAFQVYGSCSEPKRSATTSTQELGLSLSQILAEGKAIIDGGATSSVGSSEALDQILNLQAANAWTPQVEVEVQNQPNFRFGNGGQKQCLSTAKLAVPLGGTSGTMNIHVHDIDGQPVLLSISALRTLGAVIDFQSDEMILKSVDPRQVIKLETTPGGHQVFPLTTDILSGSFARSEPFLSLRDAGRLAELKALNGPQEDAMQKSKVAELNKAARKKDHLLAYIKDQGIKISGHETIAQLLALGHRHILESHSPRGSEVMGFGKHSQLTYSEVAHQDWQYIQWATTTYQEAGGAQGTSDWRLKRFVQWYQKGQKGSTKPKSSSAKEPVIPKKKKIPGASTDSSFALISEGALPDDSSEMEMISETELEIQQLESRLRDLQRSKKERRPSPEKPPPAAVPQ</sequence>
<feature type="compositionally biased region" description="Acidic residues" evidence="1">
    <location>
        <begin position="770"/>
        <end position="782"/>
    </location>
</feature>
<feature type="compositionally biased region" description="Pro residues" evidence="1">
    <location>
        <begin position="806"/>
        <end position="815"/>
    </location>
</feature>
<feature type="region of interest" description="Disordered" evidence="1">
    <location>
        <begin position="155"/>
        <end position="182"/>
    </location>
</feature>
<feature type="compositionally biased region" description="Acidic residues" evidence="1">
    <location>
        <begin position="171"/>
        <end position="182"/>
    </location>
</feature>
<protein>
    <submittedName>
        <fullName evidence="2">Uncharacterized protein</fullName>
    </submittedName>
</protein>
<feature type="compositionally biased region" description="Basic and acidic residues" evidence="1">
    <location>
        <begin position="155"/>
        <end position="170"/>
    </location>
</feature>
<feature type="compositionally biased region" description="Basic and acidic residues" evidence="1">
    <location>
        <begin position="789"/>
        <end position="805"/>
    </location>
</feature>
<evidence type="ECO:0000256" key="1">
    <source>
        <dbReference type="SAM" id="MobiDB-lite"/>
    </source>
</evidence>
<dbReference type="InterPro" id="IPR021109">
    <property type="entry name" value="Peptidase_aspartic_dom_sf"/>
</dbReference>
<proteinExistence type="predicted"/>
<evidence type="ECO:0000313" key="2">
    <source>
        <dbReference type="EMBL" id="CAK9101143.1"/>
    </source>
</evidence>
<dbReference type="Proteomes" id="UP001642484">
    <property type="component" value="Unassembled WGS sequence"/>
</dbReference>
<feature type="compositionally biased region" description="Polar residues" evidence="1">
    <location>
        <begin position="728"/>
        <end position="739"/>
    </location>
</feature>
<evidence type="ECO:0000313" key="3">
    <source>
        <dbReference type="Proteomes" id="UP001642484"/>
    </source>
</evidence>
<dbReference type="EMBL" id="CAXAMN010026184">
    <property type="protein sequence ID" value="CAK9101143.1"/>
    <property type="molecule type" value="Genomic_DNA"/>
</dbReference>
<gene>
    <name evidence="2" type="ORF">CCMP2556_LOCUS47713</name>
</gene>